<dbReference type="EMBL" id="LBRS01000004">
    <property type="protein sequence ID" value="KKQ01812.1"/>
    <property type="molecule type" value="Genomic_DNA"/>
</dbReference>
<feature type="transmembrane region" description="Helical" evidence="1">
    <location>
        <begin position="310"/>
        <end position="328"/>
    </location>
</feature>
<evidence type="ECO:0000313" key="3">
    <source>
        <dbReference type="Proteomes" id="UP000034344"/>
    </source>
</evidence>
<feature type="transmembrane region" description="Helical" evidence="1">
    <location>
        <begin position="280"/>
        <end position="298"/>
    </location>
</feature>
<comment type="caution">
    <text evidence="2">The sequence shown here is derived from an EMBL/GenBank/DDBJ whole genome shotgun (WGS) entry which is preliminary data.</text>
</comment>
<feature type="transmembrane region" description="Helical" evidence="1">
    <location>
        <begin position="363"/>
        <end position="383"/>
    </location>
</feature>
<evidence type="ECO:0008006" key="4">
    <source>
        <dbReference type="Google" id="ProtNLM"/>
    </source>
</evidence>
<gene>
    <name evidence="2" type="ORF">US11_C0004G0083</name>
</gene>
<dbReference type="STRING" id="1618480.US11_C0004G0083"/>
<feature type="transmembrane region" description="Helical" evidence="1">
    <location>
        <begin position="129"/>
        <end position="148"/>
    </location>
</feature>
<keyword evidence="1" id="KW-0812">Transmembrane</keyword>
<organism evidence="2 3">
    <name type="scientific">Candidatus Roizmanbacteria bacterium GW2011_GWA2_36_23</name>
    <dbReference type="NCBI Taxonomy" id="1618480"/>
    <lineage>
        <taxon>Bacteria</taxon>
        <taxon>Candidatus Roizmaniibacteriota</taxon>
    </lineage>
</organism>
<feature type="transmembrane region" description="Helical" evidence="1">
    <location>
        <begin position="47"/>
        <end position="67"/>
    </location>
</feature>
<feature type="transmembrane region" description="Helical" evidence="1">
    <location>
        <begin position="73"/>
        <end position="95"/>
    </location>
</feature>
<dbReference type="AlphaFoldDB" id="A0A0G0E8E9"/>
<proteinExistence type="predicted"/>
<reference evidence="2 3" key="1">
    <citation type="journal article" date="2015" name="Nature">
        <title>rRNA introns, odd ribosomes, and small enigmatic genomes across a large radiation of phyla.</title>
        <authorList>
            <person name="Brown C.T."/>
            <person name="Hug L.A."/>
            <person name="Thomas B.C."/>
            <person name="Sharon I."/>
            <person name="Castelle C.J."/>
            <person name="Singh A."/>
            <person name="Wilkins M.J."/>
            <person name="Williams K.H."/>
            <person name="Banfield J.F."/>
        </authorList>
    </citation>
    <scope>NUCLEOTIDE SEQUENCE [LARGE SCALE GENOMIC DNA]</scope>
</reference>
<protein>
    <recommendedName>
        <fullName evidence="4">Glycosyltransferase RgtA/B/C/D-like domain-containing protein</fullName>
    </recommendedName>
</protein>
<evidence type="ECO:0000313" key="2">
    <source>
        <dbReference type="EMBL" id="KKQ01812.1"/>
    </source>
</evidence>
<keyword evidence="1" id="KW-0472">Membrane</keyword>
<sequence length="386" mass="45428">MLLIINRNIFQKTDAPYYNFLAESFLKKKLNIIPESLWDLSLYQNKFYLYWGPAPLLLILPVVYLFGRNFSDILYTFSIGLLNIFIFYAILHEVIKFFKIHLQRRSKTILLWCFALSSPNLFLSLHGKIWYTNQIFAVFYLLVFLFFYFRFLNTGKIRHLLLSCIFVNLAWFSRYTLIFYLGLFAFPIFLNKIYKNKEVVFTMVIAVTSVFLSVFFLYNFFRFGHILETGFRFQLANPIFVEDIRKGAFLSLGNIPINFYYYFINPFQLSLTKNFFQIDYAGNSVFMAYPILFSLYYLTKLKPTAVSSQLIKIILTIAVIIIVILLTNVGSGWIQFGNRYFFDVIPLFFVLIIFSLTKTPVRIQIFLAISGAIINILGVLNFYNII</sequence>
<name>A0A0G0E8E9_9BACT</name>
<feature type="transmembrane region" description="Helical" evidence="1">
    <location>
        <begin position="340"/>
        <end position="357"/>
    </location>
</feature>
<feature type="transmembrane region" description="Helical" evidence="1">
    <location>
        <begin position="107"/>
        <end position="123"/>
    </location>
</feature>
<dbReference type="Proteomes" id="UP000034344">
    <property type="component" value="Unassembled WGS sequence"/>
</dbReference>
<keyword evidence="1" id="KW-1133">Transmembrane helix</keyword>
<feature type="transmembrane region" description="Helical" evidence="1">
    <location>
        <begin position="200"/>
        <end position="221"/>
    </location>
</feature>
<accession>A0A0G0E8E9</accession>
<feature type="transmembrane region" description="Helical" evidence="1">
    <location>
        <begin position="160"/>
        <end position="188"/>
    </location>
</feature>
<evidence type="ECO:0000256" key="1">
    <source>
        <dbReference type="SAM" id="Phobius"/>
    </source>
</evidence>